<accession>A0ABN6L9Q1</accession>
<dbReference type="SUPFAM" id="SSF48150">
    <property type="entry name" value="DNA-glycosylase"/>
    <property type="match status" value="1"/>
</dbReference>
<evidence type="ECO:0000313" key="1">
    <source>
        <dbReference type="EMBL" id="BDC99543.1"/>
    </source>
</evidence>
<dbReference type="Gene3D" id="1.10.340.30">
    <property type="entry name" value="Hypothetical protein, domain 2"/>
    <property type="match status" value="1"/>
</dbReference>
<sequence length="204" mass="23641">MTDQTNFDPKIYFKADPILCRIVERLPLPQVHSTKNVFHDLLSCVLEGIIHYRSRGGLFDQLLDEARMSNLTVDKYEAFEKKALRTGRVTDERRQTTQNVAAYWKMNPDLSWLTMTEQELRGHFSKINGVGEHCTEMILLYTLGLPNINPIHDRDLAIVVENLYDIAPNDNFEQRILEISSAWGDQVSLAVKYLIDWHEHGKQL</sequence>
<name>A0ABN6L9Q1_9BACT</name>
<dbReference type="EMBL" id="AP025292">
    <property type="protein sequence ID" value="BDC99543.1"/>
    <property type="molecule type" value="Genomic_DNA"/>
</dbReference>
<keyword evidence="2" id="KW-1185">Reference proteome</keyword>
<evidence type="ECO:0000313" key="2">
    <source>
        <dbReference type="Proteomes" id="UP001354989"/>
    </source>
</evidence>
<protein>
    <recommendedName>
        <fullName evidence="3">HhH-GPD domain-containing protein</fullName>
    </recommendedName>
</protein>
<dbReference type="Proteomes" id="UP001354989">
    <property type="component" value="Chromosome"/>
</dbReference>
<proteinExistence type="predicted"/>
<gene>
    <name evidence="1" type="ORF">PEPS_18240</name>
</gene>
<organism evidence="1 2">
    <name type="scientific">Persicobacter psychrovividus</name>
    <dbReference type="NCBI Taxonomy" id="387638"/>
    <lineage>
        <taxon>Bacteria</taxon>
        <taxon>Pseudomonadati</taxon>
        <taxon>Bacteroidota</taxon>
        <taxon>Cytophagia</taxon>
        <taxon>Cytophagales</taxon>
        <taxon>Persicobacteraceae</taxon>
        <taxon>Persicobacter</taxon>
    </lineage>
</organism>
<dbReference type="RefSeq" id="WP_338396861.1">
    <property type="nucleotide sequence ID" value="NZ_AP025292.1"/>
</dbReference>
<dbReference type="Gene3D" id="1.10.1670.40">
    <property type="match status" value="1"/>
</dbReference>
<evidence type="ECO:0008006" key="3">
    <source>
        <dbReference type="Google" id="ProtNLM"/>
    </source>
</evidence>
<dbReference type="InterPro" id="IPR011257">
    <property type="entry name" value="DNA_glycosylase"/>
</dbReference>
<reference evidence="1 2" key="1">
    <citation type="submission" date="2021-12" db="EMBL/GenBank/DDBJ databases">
        <title>Genome sequencing of bacteria with rrn-lacking chromosome and rrn-plasmid.</title>
        <authorList>
            <person name="Anda M."/>
            <person name="Iwasaki W."/>
        </authorList>
    </citation>
    <scope>NUCLEOTIDE SEQUENCE [LARGE SCALE GENOMIC DNA]</scope>
    <source>
        <strain evidence="1 2">NBRC 101262</strain>
    </source>
</reference>